<proteinExistence type="predicted"/>
<dbReference type="Pfam" id="PF13229">
    <property type="entry name" value="Beta_helix"/>
    <property type="match status" value="1"/>
</dbReference>
<dbReference type="InterPro" id="IPR012334">
    <property type="entry name" value="Pectin_lyas_fold"/>
</dbReference>
<dbReference type="InterPro" id="IPR011050">
    <property type="entry name" value="Pectin_lyase_fold/virulence"/>
</dbReference>
<feature type="domain" description="SHC SH2" evidence="5">
    <location>
        <begin position="28"/>
        <end position="243"/>
    </location>
</feature>
<evidence type="ECO:0000313" key="6">
    <source>
        <dbReference type="EMBL" id="PCG75620.1"/>
    </source>
</evidence>
<dbReference type="InterPro" id="IPR057508">
    <property type="entry name" value="SHCBP-like_N"/>
</dbReference>
<protein>
    <submittedName>
        <fullName evidence="6">Uncharacterized protein</fullName>
    </submittedName>
</protein>
<dbReference type="InterPro" id="IPR006626">
    <property type="entry name" value="PbH1"/>
</dbReference>
<dbReference type="GO" id="GO:0007283">
    <property type="term" value="P:spermatogenesis"/>
    <property type="evidence" value="ECO:0007669"/>
    <property type="project" value="TreeGrafter"/>
</dbReference>
<accession>A0A2A4JW47</accession>
<reference evidence="6" key="1">
    <citation type="submission" date="2017-09" db="EMBL/GenBank/DDBJ databases">
        <title>Contemporary evolution of a Lepidopteran species, Heliothis virescens, in response to modern agricultural practices.</title>
        <authorList>
            <person name="Fritz M.L."/>
            <person name="Deyonke A.M."/>
            <person name="Papanicolaou A."/>
            <person name="Micinski S."/>
            <person name="Westbrook J."/>
            <person name="Gould F."/>
        </authorList>
    </citation>
    <scope>NUCLEOTIDE SEQUENCE [LARGE SCALE GENOMIC DNA]</scope>
    <source>
        <strain evidence="6">HvINT-</strain>
        <tissue evidence="6">Whole body</tissue>
    </source>
</reference>
<dbReference type="PANTHER" id="PTHR14695">
    <property type="entry name" value="SHC SH2-DOMAIN BINDING PROTEIN 1-RELATED"/>
    <property type="match status" value="1"/>
</dbReference>
<evidence type="ECO:0000259" key="5">
    <source>
        <dbReference type="Pfam" id="PF23762"/>
    </source>
</evidence>
<gene>
    <name evidence="6" type="ORF">B5V51_11278</name>
</gene>
<evidence type="ECO:0000256" key="2">
    <source>
        <dbReference type="ARBA" id="ARBA00022490"/>
    </source>
</evidence>
<dbReference type="STRING" id="7102.A0A2A4JW47"/>
<evidence type="ECO:0000256" key="3">
    <source>
        <dbReference type="ARBA" id="ARBA00023212"/>
    </source>
</evidence>
<feature type="domain" description="Right handed beta helix" evidence="4">
    <location>
        <begin position="358"/>
        <end position="493"/>
    </location>
</feature>
<organism evidence="6">
    <name type="scientific">Heliothis virescens</name>
    <name type="common">Tobacco budworm moth</name>
    <dbReference type="NCBI Taxonomy" id="7102"/>
    <lineage>
        <taxon>Eukaryota</taxon>
        <taxon>Metazoa</taxon>
        <taxon>Ecdysozoa</taxon>
        <taxon>Arthropoda</taxon>
        <taxon>Hexapoda</taxon>
        <taxon>Insecta</taxon>
        <taxon>Pterygota</taxon>
        <taxon>Neoptera</taxon>
        <taxon>Endopterygota</taxon>
        <taxon>Lepidoptera</taxon>
        <taxon>Glossata</taxon>
        <taxon>Ditrysia</taxon>
        <taxon>Noctuoidea</taxon>
        <taxon>Noctuidae</taxon>
        <taxon>Heliothinae</taxon>
        <taxon>Heliothis</taxon>
    </lineage>
</organism>
<dbReference type="PANTHER" id="PTHR14695:SF4">
    <property type="entry name" value="PROTEIN NESSUN DORMA"/>
    <property type="match status" value="1"/>
</dbReference>
<evidence type="ECO:0000259" key="4">
    <source>
        <dbReference type="Pfam" id="PF13229"/>
    </source>
</evidence>
<dbReference type="SUPFAM" id="SSF51126">
    <property type="entry name" value="Pectin lyase-like"/>
    <property type="match status" value="1"/>
</dbReference>
<dbReference type="InterPro" id="IPR045140">
    <property type="entry name" value="SHCBP1-like"/>
</dbReference>
<dbReference type="GO" id="GO:0005819">
    <property type="term" value="C:spindle"/>
    <property type="evidence" value="ECO:0007669"/>
    <property type="project" value="UniProtKB-SubCell"/>
</dbReference>
<dbReference type="AlphaFoldDB" id="A0A2A4JW47"/>
<keyword evidence="2" id="KW-0963">Cytoplasm</keyword>
<dbReference type="InterPro" id="IPR039448">
    <property type="entry name" value="Beta_helix"/>
</dbReference>
<dbReference type="SMART" id="SM00710">
    <property type="entry name" value="PbH1"/>
    <property type="match status" value="3"/>
</dbReference>
<keyword evidence="3" id="KW-0206">Cytoskeleton</keyword>
<dbReference type="GO" id="GO:0007112">
    <property type="term" value="P:male meiosis cytokinesis"/>
    <property type="evidence" value="ECO:0007669"/>
    <property type="project" value="TreeGrafter"/>
</dbReference>
<dbReference type="Gene3D" id="2.160.20.10">
    <property type="entry name" value="Single-stranded right-handed beta-helix, Pectin lyase-like"/>
    <property type="match status" value="1"/>
</dbReference>
<evidence type="ECO:0000256" key="1">
    <source>
        <dbReference type="ARBA" id="ARBA00004186"/>
    </source>
</evidence>
<dbReference type="Pfam" id="PF23762">
    <property type="entry name" value="SHCBP_N"/>
    <property type="match status" value="1"/>
</dbReference>
<name>A0A2A4JW47_HELVI</name>
<comment type="subcellular location">
    <subcellularLocation>
        <location evidence="1">Cytoplasm</location>
        <location evidence="1">Cytoskeleton</location>
        <location evidence="1">Spindle</location>
    </subcellularLocation>
</comment>
<comment type="caution">
    <text evidence="6">The sequence shown here is derived from an EMBL/GenBank/DDBJ whole genome shotgun (WGS) entry which is preliminary data.</text>
</comment>
<sequence>MPSVYTFSRSDNEIMQELLRVFSSGRGTAREQWSMQAELLVEPVGWDALWKLSKDFCKKFEVRFPCIAYITVTSVDFENLSACVDVLSVQHESVSLPENIVDVPLIELWPTMKQREQCINAATTAEFIDLLRFYYNDIWMPWDDADDKVLLPNTIEERMQLWSDMHNGTIPNCVARSITLLRNSAIDAHEKLRQLDSSLCEGDLANDDDSLLPPNYISLCAEMNARLDGLMSKWTLYENSLIREQYLAKERSKWQKNKSKRNVVALWQGGSVFEFGEISKFLVSHLTNEYTLSVMTSPEDALLLEPEELVVCSSSYQLPEVPLSNINITSFNGATLHASDMRSCLLMLSDDCRLRELTLQCASVNTVIVMRAGTLHIARCNIADQSSSSQSDFAQGIVAMSGAKILIEECTFDNFYSGIVVHKGAQVELRNCTIKNCGVGIQMYSGSQVELNETVIAKCAEQCIRCEMDTTVEAGDKISNSNGVEGLLVHANCKIGSGKLQNEVLVVQQDVNI</sequence>
<dbReference type="EMBL" id="NWSH01000564">
    <property type="protein sequence ID" value="PCG75620.1"/>
    <property type="molecule type" value="Genomic_DNA"/>
</dbReference>